<dbReference type="PANTHER" id="PTHR30011">
    <property type="entry name" value="ALKANESULFONATE MONOOXYGENASE-RELATED"/>
    <property type="match status" value="1"/>
</dbReference>
<evidence type="ECO:0000313" key="10">
    <source>
        <dbReference type="Proteomes" id="UP000576792"/>
    </source>
</evidence>
<proteinExistence type="inferred from homology"/>
<name>A0A846RVN5_9MICO</name>
<gene>
    <name evidence="9" type="ORF">BKA07_000013</name>
</gene>
<dbReference type="GO" id="GO:0004497">
    <property type="term" value="F:monooxygenase activity"/>
    <property type="evidence" value="ECO:0007669"/>
    <property type="project" value="UniProtKB-KW"/>
</dbReference>
<feature type="domain" description="Luciferase-like" evidence="8">
    <location>
        <begin position="21"/>
        <end position="380"/>
    </location>
</feature>
<feature type="binding site" evidence="6">
    <location>
        <position position="54"/>
    </location>
    <ligand>
        <name>FMN</name>
        <dbReference type="ChEBI" id="CHEBI:58210"/>
    </ligand>
</feature>
<feature type="binding site" evidence="6">
    <location>
        <position position="100"/>
    </location>
    <ligand>
        <name>FMN</name>
        <dbReference type="ChEBI" id="CHEBI:58210"/>
    </ligand>
</feature>
<dbReference type="AlphaFoldDB" id="A0A846RVN5"/>
<evidence type="ECO:0000256" key="4">
    <source>
        <dbReference type="ARBA" id="ARBA00023033"/>
    </source>
</evidence>
<dbReference type="RefSeq" id="WP_167949076.1">
    <property type="nucleotide sequence ID" value="NZ_BAAAPQ010000026.1"/>
</dbReference>
<dbReference type="PANTHER" id="PTHR30011:SF16">
    <property type="entry name" value="C2H2 FINGER DOMAIN TRANSCRIPTION FACTOR (EUROFUNG)-RELATED"/>
    <property type="match status" value="1"/>
</dbReference>
<evidence type="ECO:0000256" key="7">
    <source>
        <dbReference type="SAM" id="MobiDB-lite"/>
    </source>
</evidence>
<reference evidence="9 10" key="1">
    <citation type="submission" date="2020-03" db="EMBL/GenBank/DDBJ databases">
        <title>Sequencing the genomes of 1000 actinobacteria strains.</title>
        <authorList>
            <person name="Klenk H.-P."/>
        </authorList>
    </citation>
    <scope>NUCLEOTIDE SEQUENCE [LARGE SCALE GENOMIC DNA]</scope>
    <source>
        <strain evidence="9 10">DSM 18964</strain>
    </source>
</reference>
<sequence length="471" mass="51210">MRLFAFDFAGPAHLSAGLWRHPEDRSGEYTSIDYWVEFAKLLETADFDGVFFADNVGYHDSYRGAVDAALRDGAQLPANDPAYLIPAMAAATKNIGFGVTSSTAYDHPYAIARKFGTLDHLTNGRIGWNVVTSYSDAAARNLGTGEQRAHDDRYTHAEEFLDVVLKVLEGSWEDDAVIADAETSTFADPAKVHPIEHQGEFFSVPGISLTAPSPQRSPVIFQAGGSTRGVQFAAKSAEAVFLNATSKASLKTQVDNLRDKAAEAGRDPGSIAMLQMITVISAETDAAAQRKYEDYLSYVSYEGAMARYSGWTGLDMSQFDPDVPFENVETNAGQTMVSIFNKLNPEKKWTPRDIAEYIGIGGTSPVIVGGPETVTRELASWIDGTGIDGFNVAHALKFKDIADFAEFVVPELKRQGLMKPAHRGGTLRESLFGTDSPRLRDDHPGAAYRVRSEEAPTVARMTGTVERSDVA</sequence>
<feature type="binding site" evidence="6">
    <location>
        <position position="150"/>
    </location>
    <ligand>
        <name>FMN</name>
        <dbReference type="ChEBI" id="CHEBI:58210"/>
    </ligand>
</feature>
<evidence type="ECO:0000256" key="5">
    <source>
        <dbReference type="ARBA" id="ARBA00033748"/>
    </source>
</evidence>
<dbReference type="InterPro" id="IPR051260">
    <property type="entry name" value="Diverse_substr_monoxygenases"/>
</dbReference>
<evidence type="ECO:0000313" key="9">
    <source>
        <dbReference type="EMBL" id="NJC54978.1"/>
    </source>
</evidence>
<protein>
    <submittedName>
        <fullName evidence="9">FMN-dependent oxidoreductase (Nitrilotriacetate monooxygenase family)</fullName>
    </submittedName>
</protein>
<keyword evidence="4 9" id="KW-0503">Monooxygenase</keyword>
<organism evidence="9 10">
    <name type="scientific">Brevibacterium marinum</name>
    <dbReference type="NCBI Taxonomy" id="418643"/>
    <lineage>
        <taxon>Bacteria</taxon>
        <taxon>Bacillati</taxon>
        <taxon>Actinomycetota</taxon>
        <taxon>Actinomycetes</taxon>
        <taxon>Micrococcales</taxon>
        <taxon>Brevibacteriaceae</taxon>
        <taxon>Brevibacterium</taxon>
    </lineage>
</organism>
<keyword evidence="2 6" id="KW-0288">FMN</keyword>
<keyword evidence="10" id="KW-1185">Reference proteome</keyword>
<dbReference type="Gene3D" id="3.20.20.30">
    <property type="entry name" value="Luciferase-like domain"/>
    <property type="match status" value="1"/>
</dbReference>
<evidence type="ECO:0000256" key="3">
    <source>
        <dbReference type="ARBA" id="ARBA00023002"/>
    </source>
</evidence>
<dbReference type="InterPro" id="IPR036661">
    <property type="entry name" value="Luciferase-like_sf"/>
</dbReference>
<dbReference type="InterPro" id="IPR011251">
    <property type="entry name" value="Luciferase-like_dom"/>
</dbReference>
<keyword evidence="3" id="KW-0560">Oxidoreductase</keyword>
<dbReference type="Proteomes" id="UP000576792">
    <property type="component" value="Unassembled WGS sequence"/>
</dbReference>
<evidence type="ECO:0000256" key="2">
    <source>
        <dbReference type="ARBA" id="ARBA00022643"/>
    </source>
</evidence>
<dbReference type="SUPFAM" id="SSF51679">
    <property type="entry name" value="Bacterial luciferase-like"/>
    <property type="match status" value="1"/>
</dbReference>
<dbReference type="NCBIfam" id="TIGR03860">
    <property type="entry name" value="FMN_nitrolo"/>
    <property type="match status" value="1"/>
</dbReference>
<comment type="caution">
    <text evidence="9">The sequence shown here is derived from an EMBL/GenBank/DDBJ whole genome shotgun (WGS) entry which is preliminary data.</text>
</comment>
<dbReference type="Pfam" id="PF00296">
    <property type="entry name" value="Bac_luciferase"/>
    <property type="match status" value="1"/>
</dbReference>
<dbReference type="InterPro" id="IPR016215">
    <property type="entry name" value="NTA_MOA"/>
</dbReference>
<dbReference type="PIRSF" id="PIRSF000337">
    <property type="entry name" value="NTA_MOA"/>
    <property type="match status" value="1"/>
</dbReference>
<comment type="similarity">
    <text evidence="5">Belongs to the NtaA/SnaA/DszA monooxygenase family.</text>
</comment>
<evidence type="ECO:0000256" key="1">
    <source>
        <dbReference type="ARBA" id="ARBA00022630"/>
    </source>
</evidence>
<evidence type="ECO:0000259" key="8">
    <source>
        <dbReference type="Pfam" id="PF00296"/>
    </source>
</evidence>
<dbReference type="GO" id="GO:0016705">
    <property type="term" value="F:oxidoreductase activity, acting on paired donors, with incorporation or reduction of molecular oxygen"/>
    <property type="evidence" value="ECO:0007669"/>
    <property type="project" value="InterPro"/>
</dbReference>
<evidence type="ECO:0000256" key="6">
    <source>
        <dbReference type="PIRSR" id="PIRSR000337-1"/>
    </source>
</evidence>
<keyword evidence="1 6" id="KW-0285">Flavoprotein</keyword>
<feature type="binding site" evidence="6">
    <location>
        <position position="226"/>
    </location>
    <ligand>
        <name>FMN</name>
        <dbReference type="ChEBI" id="CHEBI:58210"/>
    </ligand>
</feature>
<feature type="region of interest" description="Disordered" evidence="7">
    <location>
        <begin position="451"/>
        <end position="471"/>
    </location>
</feature>
<accession>A0A846RVN5</accession>
<feature type="binding site" evidence="6">
    <location>
        <position position="154"/>
    </location>
    <ligand>
        <name>FMN</name>
        <dbReference type="ChEBI" id="CHEBI:58210"/>
    </ligand>
</feature>
<dbReference type="EMBL" id="JAATJN010000001">
    <property type="protein sequence ID" value="NJC54978.1"/>
    <property type="molecule type" value="Genomic_DNA"/>
</dbReference>